<gene>
    <name evidence="1" type="ORF">AVDCRST_MAG09-358</name>
</gene>
<protein>
    <submittedName>
        <fullName evidence="1">Uncharacterized protein</fullName>
    </submittedName>
</protein>
<dbReference type="EMBL" id="CADCVZ010000008">
    <property type="protein sequence ID" value="CAA9495127.1"/>
    <property type="molecule type" value="Genomic_DNA"/>
</dbReference>
<organism evidence="1">
    <name type="scientific">uncultured Sphingomonas sp</name>
    <dbReference type="NCBI Taxonomy" id="158754"/>
    <lineage>
        <taxon>Bacteria</taxon>
        <taxon>Pseudomonadati</taxon>
        <taxon>Pseudomonadota</taxon>
        <taxon>Alphaproteobacteria</taxon>
        <taxon>Sphingomonadales</taxon>
        <taxon>Sphingomonadaceae</taxon>
        <taxon>Sphingomonas</taxon>
        <taxon>environmental samples</taxon>
    </lineage>
</organism>
<reference evidence="1" key="1">
    <citation type="submission" date="2020-02" db="EMBL/GenBank/DDBJ databases">
        <authorList>
            <person name="Meier V. D."/>
        </authorList>
    </citation>
    <scope>NUCLEOTIDE SEQUENCE</scope>
    <source>
        <strain evidence="1">AVDCRST_MAG09</strain>
    </source>
</reference>
<sequence>MPTKVVVTLKARPDGNGGIDWDDRDCRFVPPGSGRKNGQVLQITADGPADITFDLDDRTGRNLRFPETPREAIWLQNGSACPTQPGDADGEFLIRQLGRKKLTITDTNSQNGEFGYALNFEGDGGTFHFDPIIKNGL</sequence>
<proteinExistence type="predicted"/>
<dbReference type="RefSeq" id="WP_294171867.1">
    <property type="nucleotide sequence ID" value="NZ_CADCVZ010000008.1"/>
</dbReference>
<name>A0A6J4SD19_9SPHN</name>
<evidence type="ECO:0000313" key="1">
    <source>
        <dbReference type="EMBL" id="CAA9495127.1"/>
    </source>
</evidence>
<accession>A0A6J4SD19</accession>
<dbReference type="AlphaFoldDB" id="A0A6J4SD19"/>